<keyword evidence="1" id="KW-0732">Signal</keyword>
<name>A0A4R8ZJ38_9MICO</name>
<comment type="caution">
    <text evidence="2">The sequence shown here is derived from an EMBL/GenBank/DDBJ whole genome shotgun (WGS) entry which is preliminary data.</text>
</comment>
<proteinExistence type="predicted"/>
<accession>A0A4R8ZJ38</accession>
<dbReference type="AlphaFoldDB" id="A0A4R8ZJ38"/>
<reference evidence="2 3" key="1">
    <citation type="submission" date="2019-03" db="EMBL/GenBank/DDBJ databases">
        <title>Genomics of glacier-inhabiting Cryobacterium strains.</title>
        <authorList>
            <person name="Liu Q."/>
            <person name="Xin Y.-H."/>
        </authorList>
    </citation>
    <scope>NUCLEOTIDE SEQUENCE [LARGE SCALE GENOMIC DNA]</scope>
    <source>
        <strain evidence="2 3">TMT1-1</strain>
    </source>
</reference>
<dbReference type="EMBL" id="SOGT01000001">
    <property type="protein sequence ID" value="TFD29302.1"/>
    <property type="molecule type" value="Genomic_DNA"/>
</dbReference>
<organism evidence="2 3">
    <name type="scientific">Cryobacterium lyxosi</name>
    <dbReference type="NCBI Taxonomy" id="1259228"/>
    <lineage>
        <taxon>Bacteria</taxon>
        <taxon>Bacillati</taxon>
        <taxon>Actinomycetota</taxon>
        <taxon>Actinomycetes</taxon>
        <taxon>Micrococcales</taxon>
        <taxon>Microbacteriaceae</taxon>
        <taxon>Cryobacterium</taxon>
    </lineage>
</organism>
<protein>
    <recommendedName>
        <fullName evidence="4">DNA modification methylase</fullName>
    </recommendedName>
</protein>
<dbReference type="RefSeq" id="WP_134571274.1">
    <property type="nucleotide sequence ID" value="NZ_SOGT01000001.1"/>
</dbReference>
<evidence type="ECO:0000313" key="3">
    <source>
        <dbReference type="Proteomes" id="UP000298424"/>
    </source>
</evidence>
<feature type="signal peptide" evidence="1">
    <location>
        <begin position="1"/>
        <end position="26"/>
    </location>
</feature>
<evidence type="ECO:0008006" key="4">
    <source>
        <dbReference type="Google" id="ProtNLM"/>
    </source>
</evidence>
<gene>
    <name evidence="2" type="ORF">E3T27_00865</name>
</gene>
<evidence type="ECO:0000256" key="1">
    <source>
        <dbReference type="SAM" id="SignalP"/>
    </source>
</evidence>
<sequence>MRARIAASVVLAAGILLGTSACGFFAPPATSIAYNASDGVSGDVGEIHIRNALLISTDGELANLVVSVVNPTDALQTLLVQYESSTGKVSQQVPVEANTTVTFGTEGAPSVVLDNMDSQPGSLFPVFFQYGEETGIELLLPVLSGAQSEYSTLLPTPAPTVTPIPTEVPTVTPTPTATPSA</sequence>
<keyword evidence="3" id="KW-1185">Reference proteome</keyword>
<feature type="chain" id="PRO_5020724289" description="DNA modification methylase" evidence="1">
    <location>
        <begin position="27"/>
        <end position="181"/>
    </location>
</feature>
<evidence type="ECO:0000313" key="2">
    <source>
        <dbReference type="EMBL" id="TFD29302.1"/>
    </source>
</evidence>
<dbReference type="PROSITE" id="PS51257">
    <property type="entry name" value="PROKAR_LIPOPROTEIN"/>
    <property type="match status" value="1"/>
</dbReference>
<dbReference type="OrthoDB" id="3267550at2"/>
<dbReference type="Proteomes" id="UP000298424">
    <property type="component" value="Unassembled WGS sequence"/>
</dbReference>